<dbReference type="Proteomes" id="UP000237000">
    <property type="component" value="Unassembled WGS sequence"/>
</dbReference>
<dbReference type="EMBL" id="JXTC01000220">
    <property type="protein sequence ID" value="PON81297.1"/>
    <property type="molecule type" value="Genomic_DNA"/>
</dbReference>
<comment type="caution">
    <text evidence="1">The sequence shown here is derived from an EMBL/GenBank/DDBJ whole genome shotgun (WGS) entry which is preliminary data.</text>
</comment>
<protein>
    <submittedName>
        <fullName evidence="1">Uncharacterized protein</fullName>
    </submittedName>
</protein>
<gene>
    <name evidence="1" type="ORF">TorRG33x02_229290</name>
</gene>
<sequence>MSEGNNSSPINESFSNYENPFVGTQNTPSHFLHIVNDLKKQLQDAQENKDSWEKIYHDLFHDFDDLQRKYADMFEEFSRTNIALSRKCMELDLTLDFLDNTVKDFQHSLFSLLWSYKLCLCYFKAQACMHSYVSA</sequence>
<evidence type="ECO:0000313" key="1">
    <source>
        <dbReference type="EMBL" id="PON81297.1"/>
    </source>
</evidence>
<accession>A0A2P5E6W7</accession>
<reference evidence="2" key="1">
    <citation type="submission" date="2016-06" db="EMBL/GenBank/DDBJ databases">
        <title>Parallel loss of symbiosis genes in relatives of nitrogen-fixing non-legume Parasponia.</title>
        <authorList>
            <person name="Van Velzen R."/>
            <person name="Holmer R."/>
            <person name="Bu F."/>
            <person name="Rutten L."/>
            <person name="Van Zeijl A."/>
            <person name="Liu W."/>
            <person name="Santuari L."/>
            <person name="Cao Q."/>
            <person name="Sharma T."/>
            <person name="Shen D."/>
            <person name="Roswanjaya Y."/>
            <person name="Wardhani T."/>
            <person name="Kalhor M.S."/>
            <person name="Jansen J."/>
            <person name="Van den Hoogen J."/>
            <person name="Gungor B."/>
            <person name="Hartog M."/>
            <person name="Hontelez J."/>
            <person name="Verver J."/>
            <person name="Yang W.-C."/>
            <person name="Schijlen E."/>
            <person name="Repin R."/>
            <person name="Schilthuizen M."/>
            <person name="Schranz E."/>
            <person name="Heidstra R."/>
            <person name="Miyata K."/>
            <person name="Fedorova E."/>
            <person name="Kohlen W."/>
            <person name="Bisseling T."/>
            <person name="Smit S."/>
            <person name="Geurts R."/>
        </authorList>
    </citation>
    <scope>NUCLEOTIDE SEQUENCE [LARGE SCALE GENOMIC DNA]</scope>
    <source>
        <strain evidence="2">cv. RG33-2</strain>
    </source>
</reference>
<evidence type="ECO:0000313" key="2">
    <source>
        <dbReference type="Proteomes" id="UP000237000"/>
    </source>
</evidence>
<dbReference type="AlphaFoldDB" id="A0A2P5E6W7"/>
<keyword evidence="2" id="KW-1185">Reference proteome</keyword>
<name>A0A2P5E6W7_TREOI</name>
<organism evidence="1 2">
    <name type="scientific">Trema orientale</name>
    <name type="common">Charcoal tree</name>
    <name type="synonym">Celtis orientalis</name>
    <dbReference type="NCBI Taxonomy" id="63057"/>
    <lineage>
        <taxon>Eukaryota</taxon>
        <taxon>Viridiplantae</taxon>
        <taxon>Streptophyta</taxon>
        <taxon>Embryophyta</taxon>
        <taxon>Tracheophyta</taxon>
        <taxon>Spermatophyta</taxon>
        <taxon>Magnoliopsida</taxon>
        <taxon>eudicotyledons</taxon>
        <taxon>Gunneridae</taxon>
        <taxon>Pentapetalae</taxon>
        <taxon>rosids</taxon>
        <taxon>fabids</taxon>
        <taxon>Rosales</taxon>
        <taxon>Cannabaceae</taxon>
        <taxon>Trema</taxon>
    </lineage>
</organism>
<dbReference type="InParanoid" id="A0A2P5E6W7"/>
<proteinExistence type="predicted"/>